<dbReference type="AlphaFoldDB" id="A0A3G8YG29"/>
<dbReference type="EMBL" id="CP034184">
    <property type="protein sequence ID" value="AZI44252.1"/>
    <property type="molecule type" value="Genomic_DNA"/>
</dbReference>
<organism evidence="1 2">
    <name type="scientific">Deinococcus psychrotolerans</name>
    <dbReference type="NCBI Taxonomy" id="2489213"/>
    <lineage>
        <taxon>Bacteria</taxon>
        <taxon>Thermotogati</taxon>
        <taxon>Deinococcota</taxon>
        <taxon>Deinococci</taxon>
        <taxon>Deinococcales</taxon>
        <taxon>Deinococcaceae</taxon>
        <taxon>Deinococcus</taxon>
    </lineage>
</organism>
<accession>A0A3G8YG29</accession>
<sequence>MALGIDAAERDAVAANQEQVAQDAAVARDRYAIKVAQRLALITRVEAALRGEVEAANDAWDKLFDIVTALRISELNARRKGAGETEQAEKLANYTAAREDSLRIRQWARAVALI</sequence>
<protein>
    <submittedName>
        <fullName evidence="1">Uncharacterized protein</fullName>
    </submittedName>
</protein>
<gene>
    <name evidence="1" type="ORF">EHF33_15280</name>
</gene>
<dbReference type="KEGG" id="dph:EHF33_15280"/>
<reference evidence="1 2" key="1">
    <citation type="submission" date="2018-11" db="EMBL/GenBank/DDBJ databases">
        <title>Deinococcus shelandsis sp. nov., isolated from South Shetland Islands soil of Antarctica.</title>
        <authorList>
            <person name="Tian J."/>
        </authorList>
    </citation>
    <scope>NUCLEOTIDE SEQUENCE [LARGE SCALE GENOMIC DNA]</scope>
    <source>
        <strain evidence="1 2">S14-83T</strain>
    </source>
</reference>
<dbReference type="RefSeq" id="WP_124873712.1">
    <property type="nucleotide sequence ID" value="NZ_CP034184.1"/>
</dbReference>
<keyword evidence="2" id="KW-1185">Reference proteome</keyword>
<evidence type="ECO:0000313" key="2">
    <source>
        <dbReference type="Proteomes" id="UP000276417"/>
    </source>
</evidence>
<evidence type="ECO:0000313" key="1">
    <source>
        <dbReference type="EMBL" id="AZI44252.1"/>
    </source>
</evidence>
<name>A0A3G8YG29_9DEIO</name>
<proteinExistence type="predicted"/>
<dbReference type="Proteomes" id="UP000276417">
    <property type="component" value="Chromosome 2"/>
</dbReference>
<dbReference type="OrthoDB" id="74351at2"/>